<evidence type="ECO:0000313" key="3">
    <source>
        <dbReference type="EMBL" id="QNJ59226.1"/>
    </source>
</evidence>
<gene>
    <name evidence="3" type="primary">11</name>
    <name evidence="3" type="ORF">SEA_MRMIYAGI_11</name>
</gene>
<protein>
    <submittedName>
        <fullName evidence="3">Uncharacterized protein</fullName>
    </submittedName>
</protein>
<sequence length="106" mass="11950">MSRNIENDHPFTQDEIDYLLSRSGGEAIVKANRRDFPEKTEASKDEGHKESHSAELDPDIVEFVKGLEKGAVDAELEKLEIETQATELKEKKLELAKALQAKRDAE</sequence>
<proteinExistence type="predicted"/>
<feature type="coiled-coil region" evidence="1">
    <location>
        <begin position="71"/>
        <end position="105"/>
    </location>
</feature>
<evidence type="ECO:0000313" key="4">
    <source>
        <dbReference type="Proteomes" id="UP000515854"/>
    </source>
</evidence>
<name>A0A7G8LPQ4_9CAUD</name>
<feature type="region of interest" description="Disordered" evidence="2">
    <location>
        <begin position="31"/>
        <end position="57"/>
    </location>
</feature>
<feature type="compositionally biased region" description="Basic and acidic residues" evidence="2">
    <location>
        <begin position="32"/>
        <end position="55"/>
    </location>
</feature>
<dbReference type="EMBL" id="MT776806">
    <property type="protein sequence ID" value="QNJ59226.1"/>
    <property type="molecule type" value="Genomic_DNA"/>
</dbReference>
<evidence type="ECO:0000256" key="1">
    <source>
        <dbReference type="SAM" id="Coils"/>
    </source>
</evidence>
<keyword evidence="1" id="KW-0175">Coiled coil</keyword>
<dbReference type="Proteomes" id="UP000515854">
    <property type="component" value="Genome"/>
</dbReference>
<accession>A0A7G8LPQ4</accession>
<evidence type="ECO:0000256" key="2">
    <source>
        <dbReference type="SAM" id="MobiDB-lite"/>
    </source>
</evidence>
<organism evidence="3 4">
    <name type="scientific">Mycobacterium phage MrMiyagi</name>
    <dbReference type="NCBI Taxonomy" id="2762395"/>
    <lineage>
        <taxon>Viruses</taxon>
        <taxon>Duplodnaviria</taxon>
        <taxon>Heunggongvirae</taxon>
        <taxon>Uroviricota</taxon>
        <taxon>Caudoviricetes</taxon>
        <taxon>Fowlmouthvirus</taxon>
        <taxon>Fowlmouthvirus fowlmouth</taxon>
    </lineage>
</organism>
<reference evidence="3 4" key="1">
    <citation type="submission" date="2020-07" db="EMBL/GenBank/DDBJ databases">
        <authorList>
            <person name="Baliraine F.N."/>
            <person name="Frederick G.D."/>
            <person name="Mills R.B."/>
            <person name="Woodruff J.W."/>
            <person name="Richardson W.J."/>
            <person name="Garlena R.A."/>
            <person name="Russell D.A."/>
            <person name="Pope W.H."/>
            <person name="Jacobs-Sera D."/>
            <person name="Hatfull G.F."/>
        </authorList>
    </citation>
    <scope>NUCLEOTIDE SEQUENCE [LARGE SCALE GENOMIC DNA]</scope>
</reference>